<comment type="caution">
    <text evidence="4">The sequence shown here is derived from an EMBL/GenBank/DDBJ whole genome shotgun (WGS) entry which is preliminary data.</text>
</comment>
<dbReference type="Proteomes" id="UP000094828">
    <property type="component" value="Unassembled WGS sequence"/>
</dbReference>
<dbReference type="SUPFAM" id="SSF52317">
    <property type="entry name" value="Class I glutamine amidotransferase-like"/>
    <property type="match status" value="1"/>
</dbReference>
<protein>
    <recommendedName>
        <fullName evidence="3">Aerotolerance regulator N-terminal domain-containing protein</fullName>
    </recommendedName>
</protein>
<keyword evidence="2" id="KW-0472">Membrane</keyword>
<evidence type="ECO:0000259" key="3">
    <source>
        <dbReference type="Pfam" id="PF07584"/>
    </source>
</evidence>
<dbReference type="PANTHER" id="PTHR37464">
    <property type="entry name" value="BLL2463 PROTEIN"/>
    <property type="match status" value="1"/>
</dbReference>
<evidence type="ECO:0000313" key="5">
    <source>
        <dbReference type="Proteomes" id="UP000094828"/>
    </source>
</evidence>
<dbReference type="RefSeq" id="WP_068847173.1">
    <property type="nucleotide sequence ID" value="NZ_LYDR01000063.1"/>
</dbReference>
<keyword evidence="5" id="KW-1185">Reference proteome</keyword>
<dbReference type="OrthoDB" id="237862at2"/>
<dbReference type="InterPro" id="IPR011933">
    <property type="entry name" value="Double_TM_dom"/>
</dbReference>
<feature type="transmembrane region" description="Helical" evidence="2">
    <location>
        <begin position="12"/>
        <end position="30"/>
    </location>
</feature>
<organism evidence="4 5">
    <name type="scientific">Planctopirus hydrillae</name>
    <dbReference type="NCBI Taxonomy" id="1841610"/>
    <lineage>
        <taxon>Bacteria</taxon>
        <taxon>Pseudomonadati</taxon>
        <taxon>Planctomycetota</taxon>
        <taxon>Planctomycetia</taxon>
        <taxon>Planctomycetales</taxon>
        <taxon>Planctomycetaceae</taxon>
        <taxon>Planctopirus</taxon>
    </lineage>
</organism>
<dbReference type="AlphaFoldDB" id="A0A1C3EHE7"/>
<dbReference type="InterPro" id="IPR013783">
    <property type="entry name" value="Ig-like_fold"/>
</dbReference>
<evidence type="ECO:0000256" key="2">
    <source>
        <dbReference type="SAM" id="Phobius"/>
    </source>
</evidence>
<feature type="region of interest" description="Disordered" evidence="1">
    <location>
        <begin position="621"/>
        <end position="663"/>
    </location>
</feature>
<dbReference type="InterPro" id="IPR024163">
    <property type="entry name" value="Aerotolerance_reg_N"/>
</dbReference>
<gene>
    <name evidence="4" type="ORF">A6X21_20150</name>
</gene>
<feature type="domain" description="Aerotolerance regulator N-terminal" evidence="3">
    <location>
        <begin position="8"/>
        <end position="81"/>
    </location>
</feature>
<dbReference type="PANTHER" id="PTHR37464:SF1">
    <property type="entry name" value="BLL2463 PROTEIN"/>
    <property type="match status" value="1"/>
</dbReference>
<dbReference type="NCBIfam" id="TIGR02226">
    <property type="entry name" value="two_anch"/>
    <property type="match status" value="1"/>
</dbReference>
<keyword evidence="2" id="KW-1133">Transmembrane helix</keyword>
<name>A0A1C3EHE7_9PLAN</name>
<evidence type="ECO:0000313" key="4">
    <source>
        <dbReference type="EMBL" id="ODA32662.1"/>
    </source>
</evidence>
<dbReference type="STRING" id="1841610.A6X21_20150"/>
<dbReference type="Gene3D" id="2.60.40.10">
    <property type="entry name" value="Immunoglobulins"/>
    <property type="match status" value="1"/>
</dbReference>
<feature type="compositionally biased region" description="Polar residues" evidence="1">
    <location>
        <begin position="621"/>
        <end position="662"/>
    </location>
</feature>
<keyword evidence="2" id="KW-0812">Transmembrane</keyword>
<dbReference type="EMBL" id="LYDR01000063">
    <property type="protein sequence ID" value="ODA32662.1"/>
    <property type="molecule type" value="Genomic_DNA"/>
</dbReference>
<dbReference type="InterPro" id="IPR029062">
    <property type="entry name" value="Class_I_gatase-like"/>
</dbReference>
<proteinExistence type="predicted"/>
<sequence>MTWLSSLFFNPSIALMGAGLIAVPLIIHLINRVRYRRVQFAAMEFLLQAEQRNRQRLLIEQLLLLLLRTLIVLALLLLIARLVLDPSQFALFRESRTHHVVLVDDSASTRERRGETTAWAEGLGVIRKLAAEGARRPQTQRLTVLLASRPDKPLLTDRDVNQPLVEELASRLDPVSFKPTHQRVDFLKGIQSASDLLLADKAGVRELHVISDYRSRDWNDQKPLAQAMETLAEADVGIHLIRTTPQAGPNLAITRLDGAVSTAAAGVPLRLTAGITNFGTEVVTDVRASIYDNGVKTPTTVIFDRIEPGTEVLHEVDLQFPSPGYRRVEIRLDADGYPVDNVRHLSVNVSAAIPVLIVDGDPAGDAASYVADALAADPAATGFQTTIDNPDILRRRPLDDYRCIYLLNVGELPPDSLDYLEKYVRRGGALMMALGDSVRSEAFNRVFHREGEGLSPLPLGNAPLEFVTDVTSSEPDLKAGKHPAFAILQGDDNPFLDAVHIQKLFEPAVGWEVDDIVRGDNVKTIAKHKSGRPVMLEKPYGAGKVTLLLTTAQPAWNDWALNPSYVVFQLDLLKSLISSDKNEALRVTGEPILLSLDPALYTDQVELSIPDIDGQRTVRLQASPQDGQTSASSKPRGSEASTTTRPDTTPASPQNSAPNQNPAGGIRLVVEEKETDLPGIYSVRLTTQNQTTEEKLYAYNVPLEESELAVIPVDSLRKTMGNNEKLSIHEAQDVSWIEGEEAGSELRTSLLAALVILLLAEQWLSYRLSYHPAKGQVAR</sequence>
<dbReference type="Gene3D" id="3.40.50.880">
    <property type="match status" value="1"/>
</dbReference>
<evidence type="ECO:0000256" key="1">
    <source>
        <dbReference type="SAM" id="MobiDB-lite"/>
    </source>
</evidence>
<accession>A0A1C3EHE7</accession>
<feature type="transmembrane region" description="Helical" evidence="2">
    <location>
        <begin position="62"/>
        <end position="84"/>
    </location>
</feature>
<reference evidence="4 5" key="1">
    <citation type="submission" date="2016-05" db="EMBL/GenBank/DDBJ databases">
        <title>Genomic and physiological characterization of Planctopirus sp. isolated from fresh water lake.</title>
        <authorList>
            <person name="Subhash Y."/>
            <person name="Ramana C."/>
        </authorList>
    </citation>
    <scope>NUCLEOTIDE SEQUENCE [LARGE SCALE GENOMIC DNA]</scope>
    <source>
        <strain evidence="4 5">JC280</strain>
    </source>
</reference>
<dbReference type="Pfam" id="PF07584">
    <property type="entry name" value="BatA"/>
    <property type="match status" value="1"/>
</dbReference>